<feature type="non-terminal residue" evidence="7">
    <location>
        <position position="1160"/>
    </location>
</feature>
<dbReference type="PROSITE" id="PS50075">
    <property type="entry name" value="CARRIER"/>
    <property type="match status" value="1"/>
</dbReference>
<dbReference type="InterPro" id="IPR036736">
    <property type="entry name" value="ACP-like_sf"/>
</dbReference>
<evidence type="ECO:0000256" key="5">
    <source>
        <dbReference type="ARBA" id="ARBA00023194"/>
    </source>
</evidence>
<comment type="cofactor">
    <cofactor evidence="1">
        <name>pantetheine 4'-phosphate</name>
        <dbReference type="ChEBI" id="CHEBI:47942"/>
    </cofactor>
</comment>
<dbReference type="InterPro" id="IPR042099">
    <property type="entry name" value="ANL_N_sf"/>
</dbReference>
<evidence type="ECO:0000256" key="1">
    <source>
        <dbReference type="ARBA" id="ARBA00001957"/>
    </source>
</evidence>
<gene>
    <name evidence="7" type="ORF">QJS35_31190</name>
</gene>
<dbReference type="Gene3D" id="3.40.50.12780">
    <property type="entry name" value="N-terminal domain of ligase-like"/>
    <property type="match status" value="1"/>
</dbReference>
<proteinExistence type="predicted"/>
<dbReference type="InterPro" id="IPR045851">
    <property type="entry name" value="AMP-bd_C_sf"/>
</dbReference>
<dbReference type="CDD" id="cd19531">
    <property type="entry name" value="LCL_NRPS-like"/>
    <property type="match status" value="1"/>
</dbReference>
<dbReference type="InterPro" id="IPR000873">
    <property type="entry name" value="AMP-dep_synth/lig_dom"/>
</dbReference>
<dbReference type="InterPro" id="IPR020845">
    <property type="entry name" value="AMP-binding_CS"/>
</dbReference>
<dbReference type="InterPro" id="IPR009081">
    <property type="entry name" value="PP-bd_ACP"/>
</dbReference>
<dbReference type="InterPro" id="IPR006162">
    <property type="entry name" value="Ppantetheine_attach_site"/>
</dbReference>
<evidence type="ECO:0000256" key="2">
    <source>
        <dbReference type="ARBA" id="ARBA00022450"/>
    </source>
</evidence>
<dbReference type="Gene3D" id="3.30.300.30">
    <property type="match status" value="1"/>
</dbReference>
<evidence type="ECO:0000256" key="3">
    <source>
        <dbReference type="ARBA" id="ARBA00022553"/>
    </source>
</evidence>
<dbReference type="Gene3D" id="1.10.1200.10">
    <property type="entry name" value="ACP-like"/>
    <property type="match status" value="1"/>
</dbReference>
<comment type="caution">
    <text evidence="7">The sequence shown here is derived from an EMBL/GenBank/DDBJ whole genome shotgun (WGS) entry which is preliminary data.</text>
</comment>
<dbReference type="PROSITE" id="PS00455">
    <property type="entry name" value="AMP_BINDING"/>
    <property type="match status" value="1"/>
</dbReference>
<organism evidence="7 8">
    <name type="scientific">Cohnella silvisoli</name>
    <dbReference type="NCBI Taxonomy" id="2873699"/>
    <lineage>
        <taxon>Bacteria</taxon>
        <taxon>Bacillati</taxon>
        <taxon>Bacillota</taxon>
        <taxon>Bacilli</taxon>
        <taxon>Bacillales</taxon>
        <taxon>Paenibacillaceae</taxon>
        <taxon>Cohnella</taxon>
    </lineage>
</organism>
<evidence type="ECO:0000259" key="6">
    <source>
        <dbReference type="PROSITE" id="PS50075"/>
    </source>
</evidence>
<keyword evidence="4" id="KW-0677">Repeat</keyword>
<keyword evidence="5" id="KW-0045">Antibiotic biosynthesis</keyword>
<feature type="domain" description="Carrier" evidence="6">
    <location>
        <begin position="582"/>
        <end position="657"/>
    </location>
</feature>
<keyword evidence="8" id="KW-1185">Reference proteome</keyword>
<dbReference type="Pfam" id="PF00550">
    <property type="entry name" value="PP-binding"/>
    <property type="match status" value="1"/>
</dbReference>
<name>A0ABV1L3M5_9BACL</name>
<accession>A0ABV1L3M5</accession>
<protein>
    <submittedName>
        <fullName evidence="7">Condensation domain-containing protein</fullName>
    </submittedName>
</protein>
<dbReference type="InterPro" id="IPR001242">
    <property type="entry name" value="Condensation_dom"/>
</dbReference>
<sequence>MMKPYVHLADMLEYEARNGKGIVFIHKKSETRMSYRELYDLGMKLAQRLHMRGWHSRDEVVLQIDDQCAFVVGFWGCMLGGFIPVPITTGGNEENRVKFQQVWGTLNRPRLLTDSEPLEAEASEIRDDKEVFYLRLDDLEGRVSESLGSDTVSEFEPFMPSGNDIAFLQFSSGSTGQPKGVILTHANLLSNMNAFIASSGTTDRDCTLNWLPLTHDMGLIGFHLGPIYAGMDQYLMQPAQFMLDPMLWLAKVNEHRITAIASPNFGYKHFLGCFKKDESIGWDLSCVKLIFNGAEPISADWAERFLQLLAPSGLKPEAMFPVYGMAEATLAVTFPPPGERLVSVIVEAGSLLLGKPVKHAKDNDRRTVTFVDVGYPVAQCEVAIRGDADNPLPEGTVGHILIRGSNVTRGYYNAPEASAGALAPGGWLRTGDVGFMQDGRLVITGRFKDIIFVRGQNVYPHDLEKRAEAVDGVGYGKVAACGAPNADLGEDEIVLFVQHRGKPEKFLPLAERLKRQLSRETGFDIGRVVPIRLIPRTTSGKIQRYKLAERLSLGEWDAVFGELEALRLAVEIKEETSSYATQDEHPDLIRLMGIWREALGVSSVHADDHFQESGGNSLKAAQALAGIRKLWGAELSLRDIFEFPTPRLLLERIRREELVPFVTSGGLFEEVQFAGGAEGDRFPASTAQKRMALLEQAEGIGCAYHIPVVLSVDGPLSSDSVAEALQSLTDRHETLRTSYHWEHGQLLQEVHSSGSAKVELRIFCCASDGFPKCDEWNDEELNGLLTPFDLSLPPLIRAALWTDEANSHRLALNVHHIASDGIGMNVLMQEFAALLNGEHLPLLKVSYKQFAVWEQRNQATKTESIAYWSREVANEAPSLNWPDTSIRPIRRTFRGGAVRAVVPSEAAMAWNRHARSNNGTISSLLLSLHAIILQRYCLQSEFAIGLLLAGRSHPDTQGMVGMFNNYIPVRMESVGEGTFREHWNRSRDKLWEALSHADVPYEKLIELSGRGTESSRNPLFDTMLIYHNQLETTFTSFEAGGCRFEQIQVDTSTSKLDLKLDVYPERSGALTCVWEFNELLFRRETVEKMARQFVRLAEWIAKDPDLKTGGIDLLSKEEHHQVVNTFNATIAPFPRELTLPELFRRQAEAAPDKLAASFEA</sequence>
<dbReference type="Proteomes" id="UP001493487">
    <property type="component" value="Unassembled WGS sequence"/>
</dbReference>
<dbReference type="Gene3D" id="3.30.559.10">
    <property type="entry name" value="Chloramphenicol acetyltransferase-like domain"/>
    <property type="match status" value="1"/>
</dbReference>
<dbReference type="SUPFAM" id="SSF47336">
    <property type="entry name" value="ACP-like"/>
    <property type="match status" value="1"/>
</dbReference>
<evidence type="ECO:0000313" key="7">
    <source>
        <dbReference type="EMBL" id="MEQ4486850.1"/>
    </source>
</evidence>
<evidence type="ECO:0000313" key="8">
    <source>
        <dbReference type="Proteomes" id="UP001493487"/>
    </source>
</evidence>
<dbReference type="RefSeq" id="WP_349403283.1">
    <property type="nucleotide sequence ID" value="NZ_JASKHM010000026.1"/>
</dbReference>
<dbReference type="Pfam" id="PF00501">
    <property type="entry name" value="AMP-binding"/>
    <property type="match status" value="1"/>
</dbReference>
<dbReference type="SUPFAM" id="SSF56801">
    <property type="entry name" value="Acetyl-CoA synthetase-like"/>
    <property type="match status" value="1"/>
</dbReference>
<keyword evidence="3" id="KW-0597">Phosphoprotein</keyword>
<dbReference type="InterPro" id="IPR023213">
    <property type="entry name" value="CAT-like_dom_sf"/>
</dbReference>
<dbReference type="PANTHER" id="PTHR45527">
    <property type="entry name" value="NONRIBOSOMAL PEPTIDE SYNTHETASE"/>
    <property type="match status" value="1"/>
</dbReference>
<dbReference type="Pfam" id="PF00668">
    <property type="entry name" value="Condensation"/>
    <property type="match status" value="1"/>
</dbReference>
<dbReference type="Gene3D" id="3.30.559.30">
    <property type="entry name" value="Nonribosomal peptide synthetase, condensation domain"/>
    <property type="match status" value="1"/>
</dbReference>
<dbReference type="PANTHER" id="PTHR45527:SF1">
    <property type="entry name" value="FATTY ACID SYNTHASE"/>
    <property type="match status" value="1"/>
</dbReference>
<dbReference type="SUPFAM" id="SSF52777">
    <property type="entry name" value="CoA-dependent acyltransferases"/>
    <property type="match status" value="2"/>
</dbReference>
<evidence type="ECO:0000256" key="4">
    <source>
        <dbReference type="ARBA" id="ARBA00022737"/>
    </source>
</evidence>
<dbReference type="EMBL" id="JASKHM010000026">
    <property type="protein sequence ID" value="MEQ4486850.1"/>
    <property type="molecule type" value="Genomic_DNA"/>
</dbReference>
<keyword evidence="2" id="KW-0596">Phosphopantetheine</keyword>
<dbReference type="PROSITE" id="PS00012">
    <property type="entry name" value="PHOSPHOPANTETHEINE"/>
    <property type="match status" value="1"/>
</dbReference>
<reference evidence="7 8" key="1">
    <citation type="journal article" date="2023" name="Genome Announc.">
        <title>Pan-Genome Analyses of the Genus Cohnella and Proposal of the Novel Species Cohnella silvisoli sp. nov., Isolated from Forest Soil.</title>
        <authorList>
            <person name="Wang C."/>
            <person name="Mao L."/>
            <person name="Bao G."/>
            <person name="Zhu H."/>
        </authorList>
    </citation>
    <scope>NUCLEOTIDE SEQUENCE [LARGE SCALE GENOMIC DNA]</scope>
    <source>
        <strain evidence="7 8">NL03-T5-1</strain>
    </source>
</reference>